<evidence type="ECO:0000313" key="1">
    <source>
        <dbReference type="EMBL" id="GFS46756.1"/>
    </source>
</evidence>
<evidence type="ECO:0000313" key="2">
    <source>
        <dbReference type="Proteomes" id="UP000886998"/>
    </source>
</evidence>
<dbReference type="Proteomes" id="UP000886998">
    <property type="component" value="Unassembled WGS sequence"/>
</dbReference>
<accession>A0A8X6IIR0</accession>
<sequence>MHSDENPSTLWYQIIQIPNVMLRNDSQLNFYLMPKFSHAFCPTSDTSESLPFIIPDMIYRAAGMHSEENSSTLWHQILQILNVMLKNDSQPSFYLMPKFSHDFCPTSEMSKSLPV</sequence>
<dbReference type="AlphaFoldDB" id="A0A8X6IIR0"/>
<protein>
    <submittedName>
        <fullName evidence="1">Uncharacterized protein</fullName>
    </submittedName>
</protein>
<dbReference type="EMBL" id="BMAV01026034">
    <property type="protein sequence ID" value="GFS46756.1"/>
    <property type="molecule type" value="Genomic_DNA"/>
</dbReference>
<gene>
    <name evidence="1" type="ORF">TNIN_93331</name>
</gene>
<organism evidence="1 2">
    <name type="scientific">Trichonephila inaurata madagascariensis</name>
    <dbReference type="NCBI Taxonomy" id="2747483"/>
    <lineage>
        <taxon>Eukaryota</taxon>
        <taxon>Metazoa</taxon>
        <taxon>Ecdysozoa</taxon>
        <taxon>Arthropoda</taxon>
        <taxon>Chelicerata</taxon>
        <taxon>Arachnida</taxon>
        <taxon>Araneae</taxon>
        <taxon>Araneomorphae</taxon>
        <taxon>Entelegynae</taxon>
        <taxon>Araneoidea</taxon>
        <taxon>Nephilidae</taxon>
        <taxon>Trichonephila</taxon>
        <taxon>Trichonephila inaurata</taxon>
    </lineage>
</organism>
<comment type="caution">
    <text evidence="1">The sequence shown here is derived from an EMBL/GenBank/DDBJ whole genome shotgun (WGS) entry which is preliminary data.</text>
</comment>
<proteinExistence type="predicted"/>
<reference evidence="1" key="1">
    <citation type="submission" date="2020-08" db="EMBL/GenBank/DDBJ databases">
        <title>Multicomponent nature underlies the extraordinary mechanical properties of spider dragline silk.</title>
        <authorList>
            <person name="Kono N."/>
            <person name="Nakamura H."/>
            <person name="Mori M."/>
            <person name="Yoshida Y."/>
            <person name="Ohtoshi R."/>
            <person name="Malay A.D."/>
            <person name="Moran D.A.P."/>
            <person name="Tomita M."/>
            <person name="Numata K."/>
            <person name="Arakawa K."/>
        </authorList>
    </citation>
    <scope>NUCLEOTIDE SEQUENCE</scope>
</reference>
<name>A0A8X6IIR0_9ARAC</name>
<keyword evidence="2" id="KW-1185">Reference proteome</keyword>